<evidence type="ECO:0000256" key="4">
    <source>
        <dbReference type="ARBA" id="ARBA00022617"/>
    </source>
</evidence>
<evidence type="ECO:0000256" key="1">
    <source>
        <dbReference type="ARBA" id="ARBA00001971"/>
    </source>
</evidence>
<dbReference type="eggNOG" id="KOG0156">
    <property type="taxonomic scope" value="Eukaryota"/>
</dbReference>
<dbReference type="GO" id="GO:0020037">
    <property type="term" value="F:heme binding"/>
    <property type="evidence" value="ECO:0007669"/>
    <property type="project" value="InterPro"/>
</dbReference>
<dbReference type="PANTHER" id="PTHR47953:SF19">
    <property type="entry name" value="OS06G0641600 PROTEIN"/>
    <property type="match status" value="1"/>
</dbReference>
<dbReference type="Proteomes" id="UP000006038">
    <property type="component" value="Unassembled WGS sequence"/>
</dbReference>
<keyword evidence="7" id="KW-1133">Transmembrane helix</keyword>
<dbReference type="GO" id="GO:0005506">
    <property type="term" value="F:iron ion binding"/>
    <property type="evidence" value="ECO:0007669"/>
    <property type="project" value="InterPro"/>
</dbReference>
<organism evidence="12">
    <name type="scientific">Oryza brachyantha</name>
    <name type="common">malo sina</name>
    <dbReference type="NCBI Taxonomy" id="4533"/>
    <lineage>
        <taxon>Eukaryota</taxon>
        <taxon>Viridiplantae</taxon>
        <taxon>Streptophyta</taxon>
        <taxon>Embryophyta</taxon>
        <taxon>Tracheophyta</taxon>
        <taxon>Spermatophyta</taxon>
        <taxon>Magnoliopsida</taxon>
        <taxon>Liliopsida</taxon>
        <taxon>Poales</taxon>
        <taxon>Poaceae</taxon>
        <taxon>BOP clade</taxon>
        <taxon>Oryzoideae</taxon>
        <taxon>Oryzeae</taxon>
        <taxon>Oryzinae</taxon>
        <taxon>Oryza</taxon>
    </lineage>
</organism>
<dbReference type="Gramene" id="OB0072G10040.1">
    <property type="protein sequence ID" value="OB0072G10040.1"/>
    <property type="gene ID" value="OB0072G10040"/>
</dbReference>
<evidence type="ECO:0000313" key="13">
    <source>
        <dbReference type="Proteomes" id="UP000006038"/>
    </source>
</evidence>
<evidence type="ECO:0000256" key="6">
    <source>
        <dbReference type="ARBA" id="ARBA00022723"/>
    </source>
</evidence>
<evidence type="ECO:0000256" key="9">
    <source>
        <dbReference type="ARBA" id="ARBA00023004"/>
    </source>
</evidence>
<keyword evidence="4" id="KW-0349">Heme</keyword>
<evidence type="ECO:0000256" key="7">
    <source>
        <dbReference type="ARBA" id="ARBA00022989"/>
    </source>
</evidence>
<dbReference type="GO" id="GO:0004497">
    <property type="term" value="F:monooxygenase activity"/>
    <property type="evidence" value="ECO:0007669"/>
    <property type="project" value="UniProtKB-KW"/>
</dbReference>
<evidence type="ECO:0000256" key="10">
    <source>
        <dbReference type="ARBA" id="ARBA00023033"/>
    </source>
</evidence>
<sequence>MAGPVLVAVGVSVLLLVVFLSKLKPFATRPKLTCPRDHDMFAGGTETAATALNWAMAQLVQSPRVMAKAQDEDKLKEFRPERFENNNINFKGTDFESGRRICTGITQGLVSIEVILATLLYHFDWKLPTGTKPKDVDMSDAPRIVSTKRTRLFVHPVTRIPPNSD</sequence>
<comment type="subcellular location">
    <subcellularLocation>
        <location evidence="2">Membrane</location>
        <topology evidence="2">Single-pass membrane protein</topology>
    </subcellularLocation>
</comment>
<protein>
    <recommendedName>
        <fullName evidence="14">Cytochrome P450</fullName>
    </recommendedName>
</protein>
<dbReference type="SUPFAM" id="SSF48264">
    <property type="entry name" value="Cytochrome P450"/>
    <property type="match status" value="1"/>
</dbReference>
<evidence type="ECO:0000256" key="5">
    <source>
        <dbReference type="ARBA" id="ARBA00022692"/>
    </source>
</evidence>
<comment type="similarity">
    <text evidence="3">Belongs to the cytochrome P450 family.</text>
</comment>
<comment type="cofactor">
    <cofactor evidence="1">
        <name>heme</name>
        <dbReference type="ChEBI" id="CHEBI:30413"/>
    </cofactor>
</comment>
<dbReference type="InterPro" id="IPR052306">
    <property type="entry name" value="CYP450_71D"/>
</dbReference>
<evidence type="ECO:0008006" key="14">
    <source>
        <dbReference type="Google" id="ProtNLM"/>
    </source>
</evidence>
<keyword evidence="11" id="KW-0472">Membrane</keyword>
<keyword evidence="6" id="KW-0479">Metal-binding</keyword>
<dbReference type="GO" id="GO:0016705">
    <property type="term" value="F:oxidoreductase activity, acting on paired donors, with incorporation or reduction of molecular oxygen"/>
    <property type="evidence" value="ECO:0007669"/>
    <property type="project" value="InterPro"/>
</dbReference>
<dbReference type="HOGENOM" id="CLU_1613377_0_0_1"/>
<evidence type="ECO:0000256" key="2">
    <source>
        <dbReference type="ARBA" id="ARBA00004167"/>
    </source>
</evidence>
<keyword evidence="10" id="KW-0503">Monooxygenase</keyword>
<dbReference type="AlphaFoldDB" id="J3KUQ5"/>
<dbReference type="InterPro" id="IPR001128">
    <property type="entry name" value="Cyt_P450"/>
</dbReference>
<dbReference type="STRING" id="4533.J3KUQ5"/>
<name>J3KUQ5_ORYBR</name>
<evidence type="ECO:0000313" key="12">
    <source>
        <dbReference type="EnsemblPlants" id="OB0072G10040.1"/>
    </source>
</evidence>
<dbReference type="Gene3D" id="1.10.630.10">
    <property type="entry name" value="Cytochrome P450"/>
    <property type="match status" value="2"/>
</dbReference>
<accession>J3KUQ5</accession>
<dbReference type="Pfam" id="PF00067">
    <property type="entry name" value="p450"/>
    <property type="match status" value="2"/>
</dbReference>
<keyword evidence="13" id="KW-1185">Reference proteome</keyword>
<keyword evidence="9" id="KW-0408">Iron</keyword>
<dbReference type="PANTHER" id="PTHR47953">
    <property type="entry name" value="OS08G0105600 PROTEIN"/>
    <property type="match status" value="1"/>
</dbReference>
<dbReference type="InterPro" id="IPR036396">
    <property type="entry name" value="Cyt_P450_sf"/>
</dbReference>
<reference evidence="12" key="1">
    <citation type="submission" date="2015-06" db="UniProtKB">
        <authorList>
            <consortium name="EnsemblPlants"/>
        </authorList>
    </citation>
    <scope>IDENTIFICATION</scope>
</reference>
<keyword evidence="5" id="KW-0812">Transmembrane</keyword>
<keyword evidence="8" id="KW-0560">Oxidoreductase</keyword>
<dbReference type="GO" id="GO:0016020">
    <property type="term" value="C:membrane"/>
    <property type="evidence" value="ECO:0007669"/>
    <property type="project" value="UniProtKB-SubCell"/>
</dbReference>
<evidence type="ECO:0000256" key="8">
    <source>
        <dbReference type="ARBA" id="ARBA00023002"/>
    </source>
</evidence>
<evidence type="ECO:0000256" key="11">
    <source>
        <dbReference type="ARBA" id="ARBA00023136"/>
    </source>
</evidence>
<proteinExistence type="inferred from homology"/>
<dbReference type="EnsemblPlants" id="OB0072G10040.1">
    <property type="protein sequence ID" value="OB0072G10040.1"/>
    <property type="gene ID" value="OB0072G10040"/>
</dbReference>
<dbReference type="OMA" id="RICTGIT"/>
<evidence type="ECO:0000256" key="3">
    <source>
        <dbReference type="ARBA" id="ARBA00010617"/>
    </source>
</evidence>